<sequence>MEHPVEELGQLFGDLAGHPTRPVPVHVQHGFVGE</sequence>
<gene>
    <name evidence="2" type="ORF">H4W79_004569</name>
</gene>
<evidence type="ECO:0000313" key="3">
    <source>
        <dbReference type="Proteomes" id="UP000598217"/>
    </source>
</evidence>
<name>A0ABR9HMV7_9ACTN</name>
<dbReference type="Proteomes" id="UP000598217">
    <property type="component" value="Unassembled WGS sequence"/>
</dbReference>
<protein>
    <submittedName>
        <fullName evidence="2">Uncharacterized protein</fullName>
    </submittedName>
</protein>
<keyword evidence="3" id="KW-1185">Reference proteome</keyword>
<comment type="caution">
    <text evidence="2">The sequence shown here is derived from an EMBL/GenBank/DDBJ whole genome shotgun (WGS) entry which is preliminary data.</text>
</comment>
<accession>A0ABR9HMV7</accession>
<feature type="region of interest" description="Disordered" evidence="1">
    <location>
        <begin position="1"/>
        <end position="23"/>
    </location>
</feature>
<evidence type="ECO:0000313" key="2">
    <source>
        <dbReference type="EMBL" id="MBE1460355.1"/>
    </source>
</evidence>
<reference evidence="2 3" key="1">
    <citation type="submission" date="2020-10" db="EMBL/GenBank/DDBJ databases">
        <title>Sequencing the genomes of 1000 actinobacteria strains.</title>
        <authorList>
            <person name="Klenk H.-P."/>
        </authorList>
    </citation>
    <scope>NUCLEOTIDE SEQUENCE [LARGE SCALE GENOMIC DNA]</scope>
    <source>
        <strain evidence="2 3">DSM 45157</strain>
    </source>
</reference>
<organism evidence="2 3">
    <name type="scientific">Nocardiopsis terrae</name>
    <dbReference type="NCBI Taxonomy" id="372655"/>
    <lineage>
        <taxon>Bacteria</taxon>
        <taxon>Bacillati</taxon>
        <taxon>Actinomycetota</taxon>
        <taxon>Actinomycetes</taxon>
        <taxon>Streptosporangiales</taxon>
        <taxon>Nocardiopsidaceae</taxon>
        <taxon>Nocardiopsis</taxon>
    </lineage>
</organism>
<proteinExistence type="predicted"/>
<dbReference type="EMBL" id="JADBDY010000001">
    <property type="protein sequence ID" value="MBE1460355.1"/>
    <property type="molecule type" value="Genomic_DNA"/>
</dbReference>
<evidence type="ECO:0000256" key="1">
    <source>
        <dbReference type="SAM" id="MobiDB-lite"/>
    </source>
</evidence>